<keyword evidence="2" id="KW-1133">Transmembrane helix</keyword>
<dbReference type="Pfam" id="PF09335">
    <property type="entry name" value="VTT_dom"/>
    <property type="match status" value="1"/>
</dbReference>
<dbReference type="OrthoDB" id="166803at2759"/>
<sequence length="408" mass="44110">MTKRTLSPPAVCSVILVILVFPLGSFSWVSAPSPLTPSHKTPSADKKILRRPSARAARRDPLWRRNVLEDSNVIERTINFANFFNRTFDAADDIIITENTKEKKNPMWVYTSPQEPVSANRNKNDRRKVVPSLSEATTHTTGTESKTSYVLGRESLLMTFALVSVAVGVFSYAQTDAGSNLFPFMSIADGTGNNLLETTRVILSDPGSALDAVVDKVNSMGPLGIIYFGAAYTIAEILAIPAIPLTASAGYLFGPVEGTAVVLVSASVAAGVSFAIGRTLLRDYVEGILQDYPKFAKLDRAIGKEGFKLMLLLRLSPIFPFALSNYLYGASSIQFPAFFGGTLLGFAPGTLAYVYAGYIGKALTTDGSEVYPWYIYLGGLTLFAGLLKILADTATRIVEEIEADDNDP</sequence>
<dbReference type="PANTHER" id="PTHR46826:SF1">
    <property type="entry name" value="TVP38_TMEM64 FAMILY MEMBRANE PROTEIN YDJX"/>
    <property type="match status" value="1"/>
</dbReference>
<evidence type="ECO:0000256" key="1">
    <source>
        <dbReference type="SAM" id="MobiDB-lite"/>
    </source>
</evidence>
<evidence type="ECO:0000313" key="6">
    <source>
        <dbReference type="Proteomes" id="UP000693970"/>
    </source>
</evidence>
<feature type="region of interest" description="Disordered" evidence="1">
    <location>
        <begin position="33"/>
        <end position="55"/>
    </location>
</feature>
<dbReference type="EMBL" id="JAGRRH010000058">
    <property type="protein sequence ID" value="KAG7338390.1"/>
    <property type="molecule type" value="Genomic_DNA"/>
</dbReference>
<dbReference type="AlphaFoldDB" id="A0A9K3K7H2"/>
<feature type="domain" description="VTT" evidence="3">
    <location>
        <begin position="240"/>
        <end position="358"/>
    </location>
</feature>
<gene>
    <name evidence="5" type="ORF">IV203_009253</name>
    <name evidence="4" type="ORF">IV203_011062</name>
</gene>
<proteinExistence type="predicted"/>
<feature type="transmembrane region" description="Helical" evidence="2">
    <location>
        <begin position="371"/>
        <end position="391"/>
    </location>
</feature>
<comment type="caution">
    <text evidence="4">The sequence shown here is derived from an EMBL/GenBank/DDBJ whole genome shotgun (WGS) entry which is preliminary data.</text>
</comment>
<feature type="compositionally biased region" description="Polar residues" evidence="1">
    <location>
        <begin position="112"/>
        <end position="121"/>
    </location>
</feature>
<dbReference type="PANTHER" id="PTHR46826">
    <property type="match status" value="1"/>
</dbReference>
<reference evidence="4" key="2">
    <citation type="submission" date="2021-04" db="EMBL/GenBank/DDBJ databases">
        <authorList>
            <person name="Podell S."/>
        </authorList>
    </citation>
    <scope>NUCLEOTIDE SEQUENCE</scope>
    <source>
        <strain evidence="4">Hildebrandi</strain>
    </source>
</reference>
<evidence type="ECO:0000259" key="3">
    <source>
        <dbReference type="Pfam" id="PF09335"/>
    </source>
</evidence>
<accession>A0A9K3K7H2</accession>
<dbReference type="EMBL" id="JAGRRH010000017">
    <property type="protein sequence ID" value="KAG7353204.1"/>
    <property type="molecule type" value="Genomic_DNA"/>
</dbReference>
<reference evidence="4" key="1">
    <citation type="journal article" date="2021" name="Sci. Rep.">
        <title>Diploid genomic architecture of Nitzschia inconspicua, an elite biomass production diatom.</title>
        <authorList>
            <person name="Oliver A."/>
            <person name="Podell S."/>
            <person name="Pinowska A."/>
            <person name="Traller J.C."/>
            <person name="Smith S.R."/>
            <person name="McClure R."/>
            <person name="Beliaev A."/>
            <person name="Bohutskyi P."/>
            <person name="Hill E.A."/>
            <person name="Rabines A."/>
            <person name="Zheng H."/>
            <person name="Allen L.Z."/>
            <person name="Kuo A."/>
            <person name="Grigoriev I.V."/>
            <person name="Allen A.E."/>
            <person name="Hazlebeck D."/>
            <person name="Allen E.E."/>
        </authorList>
    </citation>
    <scope>NUCLEOTIDE SEQUENCE</scope>
    <source>
        <strain evidence="4">Hildebrandi</strain>
    </source>
</reference>
<feature type="transmembrane region" description="Helical" evidence="2">
    <location>
        <begin position="260"/>
        <end position="281"/>
    </location>
</feature>
<feature type="transmembrane region" description="Helical" evidence="2">
    <location>
        <begin position="335"/>
        <end position="359"/>
    </location>
</feature>
<evidence type="ECO:0000313" key="5">
    <source>
        <dbReference type="EMBL" id="KAG7353204.1"/>
    </source>
</evidence>
<feature type="transmembrane region" description="Helical" evidence="2">
    <location>
        <begin position="225"/>
        <end position="253"/>
    </location>
</feature>
<feature type="compositionally biased region" description="Low complexity" evidence="1">
    <location>
        <begin position="132"/>
        <end position="141"/>
    </location>
</feature>
<keyword evidence="6" id="KW-1185">Reference proteome</keyword>
<feature type="transmembrane region" description="Helical" evidence="2">
    <location>
        <begin position="155"/>
        <end position="173"/>
    </location>
</feature>
<dbReference type="Proteomes" id="UP000693970">
    <property type="component" value="Unassembled WGS sequence"/>
</dbReference>
<name>A0A9K3K7H2_9STRA</name>
<protein>
    <submittedName>
        <fullName evidence="4">SNARE associated golgi protein</fullName>
    </submittedName>
</protein>
<dbReference type="InterPro" id="IPR053240">
    <property type="entry name" value="VTT_domain"/>
</dbReference>
<keyword evidence="2" id="KW-0812">Transmembrane</keyword>
<dbReference type="InterPro" id="IPR032816">
    <property type="entry name" value="VTT_dom"/>
</dbReference>
<evidence type="ECO:0000313" key="4">
    <source>
        <dbReference type="EMBL" id="KAG7338390.1"/>
    </source>
</evidence>
<organism evidence="4 6">
    <name type="scientific">Nitzschia inconspicua</name>
    <dbReference type="NCBI Taxonomy" id="303405"/>
    <lineage>
        <taxon>Eukaryota</taxon>
        <taxon>Sar</taxon>
        <taxon>Stramenopiles</taxon>
        <taxon>Ochrophyta</taxon>
        <taxon>Bacillariophyta</taxon>
        <taxon>Bacillariophyceae</taxon>
        <taxon>Bacillariophycidae</taxon>
        <taxon>Bacillariales</taxon>
        <taxon>Bacillariaceae</taxon>
        <taxon>Nitzschia</taxon>
    </lineage>
</organism>
<feature type="region of interest" description="Disordered" evidence="1">
    <location>
        <begin position="112"/>
        <end position="141"/>
    </location>
</feature>
<feature type="transmembrane region" description="Helical" evidence="2">
    <location>
        <begin position="6"/>
        <end position="29"/>
    </location>
</feature>
<keyword evidence="2" id="KW-0472">Membrane</keyword>
<evidence type="ECO:0000256" key="2">
    <source>
        <dbReference type="SAM" id="Phobius"/>
    </source>
</evidence>